<dbReference type="EMBL" id="MU864394">
    <property type="protein sequence ID" value="KAK4187996.1"/>
    <property type="molecule type" value="Genomic_DNA"/>
</dbReference>
<keyword evidence="3" id="KW-1185">Reference proteome</keyword>
<organism evidence="2 3">
    <name type="scientific">Podospora australis</name>
    <dbReference type="NCBI Taxonomy" id="1536484"/>
    <lineage>
        <taxon>Eukaryota</taxon>
        <taxon>Fungi</taxon>
        <taxon>Dikarya</taxon>
        <taxon>Ascomycota</taxon>
        <taxon>Pezizomycotina</taxon>
        <taxon>Sordariomycetes</taxon>
        <taxon>Sordariomycetidae</taxon>
        <taxon>Sordariales</taxon>
        <taxon>Podosporaceae</taxon>
        <taxon>Podospora</taxon>
    </lineage>
</organism>
<dbReference type="Proteomes" id="UP001302126">
    <property type="component" value="Unassembled WGS sequence"/>
</dbReference>
<comment type="caution">
    <text evidence="2">The sequence shown here is derived from an EMBL/GenBank/DDBJ whole genome shotgun (WGS) entry which is preliminary data.</text>
</comment>
<reference evidence="2" key="2">
    <citation type="submission" date="2023-05" db="EMBL/GenBank/DDBJ databases">
        <authorList>
            <consortium name="Lawrence Berkeley National Laboratory"/>
            <person name="Steindorff A."/>
            <person name="Hensen N."/>
            <person name="Bonometti L."/>
            <person name="Westerberg I."/>
            <person name="Brannstrom I.O."/>
            <person name="Guillou S."/>
            <person name="Cros-Aarteil S."/>
            <person name="Calhoun S."/>
            <person name="Haridas S."/>
            <person name="Kuo A."/>
            <person name="Mondo S."/>
            <person name="Pangilinan J."/>
            <person name="Riley R."/>
            <person name="Labutti K."/>
            <person name="Andreopoulos B."/>
            <person name="Lipzen A."/>
            <person name="Chen C."/>
            <person name="Yanf M."/>
            <person name="Daum C."/>
            <person name="Ng V."/>
            <person name="Clum A."/>
            <person name="Ohm R."/>
            <person name="Martin F."/>
            <person name="Silar P."/>
            <person name="Natvig D."/>
            <person name="Lalanne C."/>
            <person name="Gautier V."/>
            <person name="Ament-Velasquez S.L."/>
            <person name="Kruys A."/>
            <person name="Hutchinson M.I."/>
            <person name="Powell A.J."/>
            <person name="Barry K."/>
            <person name="Miller A.N."/>
            <person name="Grigoriev I.V."/>
            <person name="Debuchy R."/>
            <person name="Gladieux P."/>
            <person name="Thoren M.H."/>
            <person name="Johannesson H."/>
        </authorList>
    </citation>
    <scope>NUCLEOTIDE SEQUENCE</scope>
    <source>
        <strain evidence="2">PSN309</strain>
    </source>
</reference>
<protein>
    <submittedName>
        <fullName evidence="2">Uncharacterized protein</fullName>
    </submittedName>
</protein>
<feature type="region of interest" description="Disordered" evidence="1">
    <location>
        <begin position="17"/>
        <end position="57"/>
    </location>
</feature>
<sequence>MDSKPLFCPLTSLSAATAAGTEPPSPHSLPRRTPGPLTILRSTLPSSNPNVQNHTPASHNTMADRLHPVLNGADSHIRLLDQEPASGEEQFPVCKVAAHDRQRRFIKDEFEILRDLGLNAGLERKCYQGHQPRRQADYFCHCVNDGNGKREAGKN</sequence>
<dbReference type="AlphaFoldDB" id="A0AAN6WUY4"/>
<accession>A0AAN6WUY4</accession>
<gene>
    <name evidence="2" type="ORF">QBC35DRAFT_216226</name>
</gene>
<evidence type="ECO:0000313" key="2">
    <source>
        <dbReference type="EMBL" id="KAK4187996.1"/>
    </source>
</evidence>
<proteinExistence type="predicted"/>
<feature type="compositionally biased region" description="Polar residues" evidence="1">
    <location>
        <begin position="40"/>
        <end position="57"/>
    </location>
</feature>
<evidence type="ECO:0000313" key="3">
    <source>
        <dbReference type="Proteomes" id="UP001302126"/>
    </source>
</evidence>
<reference evidence="2" key="1">
    <citation type="journal article" date="2023" name="Mol. Phylogenet. Evol.">
        <title>Genome-scale phylogeny and comparative genomics of the fungal order Sordariales.</title>
        <authorList>
            <person name="Hensen N."/>
            <person name="Bonometti L."/>
            <person name="Westerberg I."/>
            <person name="Brannstrom I.O."/>
            <person name="Guillou S."/>
            <person name="Cros-Aarteil S."/>
            <person name="Calhoun S."/>
            <person name="Haridas S."/>
            <person name="Kuo A."/>
            <person name="Mondo S."/>
            <person name="Pangilinan J."/>
            <person name="Riley R."/>
            <person name="LaButti K."/>
            <person name="Andreopoulos B."/>
            <person name="Lipzen A."/>
            <person name="Chen C."/>
            <person name="Yan M."/>
            <person name="Daum C."/>
            <person name="Ng V."/>
            <person name="Clum A."/>
            <person name="Steindorff A."/>
            <person name="Ohm R.A."/>
            <person name="Martin F."/>
            <person name="Silar P."/>
            <person name="Natvig D.O."/>
            <person name="Lalanne C."/>
            <person name="Gautier V."/>
            <person name="Ament-Velasquez S.L."/>
            <person name="Kruys A."/>
            <person name="Hutchinson M.I."/>
            <person name="Powell A.J."/>
            <person name="Barry K."/>
            <person name="Miller A.N."/>
            <person name="Grigoriev I.V."/>
            <person name="Debuchy R."/>
            <person name="Gladieux P."/>
            <person name="Hiltunen Thoren M."/>
            <person name="Johannesson H."/>
        </authorList>
    </citation>
    <scope>NUCLEOTIDE SEQUENCE</scope>
    <source>
        <strain evidence="2">PSN309</strain>
    </source>
</reference>
<evidence type="ECO:0000256" key="1">
    <source>
        <dbReference type="SAM" id="MobiDB-lite"/>
    </source>
</evidence>
<name>A0AAN6WUY4_9PEZI</name>